<gene>
    <name evidence="2" type="ORF">K8V70_09495</name>
</gene>
<dbReference type="RefSeq" id="WP_273191194.1">
    <property type="nucleotide sequence ID" value="NZ_DYUZ01000034.1"/>
</dbReference>
<dbReference type="HAMAP" id="MF_00652">
    <property type="entry name" value="UPF0246"/>
    <property type="match status" value="1"/>
</dbReference>
<dbReference type="PANTHER" id="PTHR30283">
    <property type="entry name" value="PEROXIDE STRESS RESPONSE PROTEIN YAAA"/>
    <property type="match status" value="1"/>
</dbReference>
<comment type="caution">
    <text evidence="2">The sequence shown here is derived from an EMBL/GenBank/DDBJ whole genome shotgun (WGS) entry which is preliminary data.</text>
</comment>
<evidence type="ECO:0000313" key="2">
    <source>
        <dbReference type="EMBL" id="HJG38068.1"/>
    </source>
</evidence>
<dbReference type="AlphaFoldDB" id="A0A921IVJ8"/>
<reference evidence="2" key="2">
    <citation type="submission" date="2021-09" db="EMBL/GenBank/DDBJ databases">
        <authorList>
            <person name="Gilroy R."/>
        </authorList>
    </citation>
    <scope>NUCLEOTIDE SEQUENCE</scope>
    <source>
        <strain evidence="2">ChiHjej13B12-9602</strain>
    </source>
</reference>
<comment type="similarity">
    <text evidence="1">Belongs to the UPF0246 family.</text>
</comment>
<dbReference type="GO" id="GO:0033194">
    <property type="term" value="P:response to hydroperoxide"/>
    <property type="evidence" value="ECO:0007669"/>
    <property type="project" value="TreeGrafter"/>
</dbReference>
<name>A0A921IVJ8_9ACTN</name>
<protein>
    <recommendedName>
        <fullName evidence="1">UPF0246 protein K8V70_09495</fullName>
    </recommendedName>
</protein>
<dbReference type="InterPro" id="IPR005583">
    <property type="entry name" value="YaaA"/>
</dbReference>
<evidence type="ECO:0000313" key="3">
    <source>
        <dbReference type="Proteomes" id="UP000753256"/>
    </source>
</evidence>
<sequence length="286" mass="31617">MQVIISPAKQMRVERDAFEPRGIPPFPMQTERLYRELRRIERIEGAEGLRDLWKVNDKLLAQNIELLDRFAPIHGVHELADPVIAALVSPAIFSYVGIQYQSLAPEVLDLDALDWLQGHLWVVSGLYGCVRPFDAIQPYRLEMGARLAVDETRDLYGFWGDAIARRIEGSNEAKLDETTGSPATGASAEKPSDAGACVVNLASVEYAKAVLAHLSMSTQVVTCIFGEELRAGKPIQRATASKIARGSMVRWMAERGCQDASELAAFDVGYRLAPELSSPDTLVFMR</sequence>
<organism evidence="2 3">
    <name type="scientific">Enorma phocaeensis</name>
    <dbReference type="NCBI Taxonomy" id="1871019"/>
    <lineage>
        <taxon>Bacteria</taxon>
        <taxon>Bacillati</taxon>
        <taxon>Actinomycetota</taxon>
        <taxon>Coriobacteriia</taxon>
        <taxon>Coriobacteriales</taxon>
        <taxon>Coriobacteriaceae</taxon>
        <taxon>Enorma</taxon>
    </lineage>
</organism>
<accession>A0A921IVJ8</accession>
<reference evidence="2" key="1">
    <citation type="journal article" date="2021" name="PeerJ">
        <title>Extensive microbial diversity within the chicken gut microbiome revealed by metagenomics and culture.</title>
        <authorList>
            <person name="Gilroy R."/>
            <person name="Ravi A."/>
            <person name="Getino M."/>
            <person name="Pursley I."/>
            <person name="Horton D.L."/>
            <person name="Alikhan N.F."/>
            <person name="Baker D."/>
            <person name="Gharbi K."/>
            <person name="Hall N."/>
            <person name="Watson M."/>
            <person name="Adriaenssens E.M."/>
            <person name="Foster-Nyarko E."/>
            <person name="Jarju S."/>
            <person name="Secka A."/>
            <person name="Antonio M."/>
            <person name="Oren A."/>
            <person name="Chaudhuri R.R."/>
            <person name="La Ragione R."/>
            <person name="Hildebrand F."/>
            <person name="Pallen M.J."/>
        </authorList>
    </citation>
    <scope>NUCLEOTIDE SEQUENCE</scope>
    <source>
        <strain evidence="2">ChiHjej13B12-9602</strain>
    </source>
</reference>
<dbReference type="GO" id="GO:0005829">
    <property type="term" value="C:cytosol"/>
    <property type="evidence" value="ECO:0007669"/>
    <property type="project" value="TreeGrafter"/>
</dbReference>
<evidence type="ECO:0000256" key="1">
    <source>
        <dbReference type="HAMAP-Rule" id="MF_00652"/>
    </source>
</evidence>
<dbReference type="PANTHER" id="PTHR30283:SF4">
    <property type="entry name" value="PEROXIDE STRESS RESISTANCE PROTEIN YAAA"/>
    <property type="match status" value="1"/>
</dbReference>
<proteinExistence type="inferred from homology"/>
<dbReference type="Proteomes" id="UP000753256">
    <property type="component" value="Unassembled WGS sequence"/>
</dbReference>
<dbReference type="EMBL" id="DYUZ01000034">
    <property type="protein sequence ID" value="HJG38068.1"/>
    <property type="molecule type" value="Genomic_DNA"/>
</dbReference>
<dbReference type="Pfam" id="PF03883">
    <property type="entry name" value="H2O2_YaaD"/>
    <property type="match status" value="1"/>
</dbReference>